<dbReference type="OrthoDB" id="5599552at2759"/>
<feature type="compositionally biased region" description="Gly residues" evidence="6">
    <location>
        <begin position="501"/>
        <end position="526"/>
    </location>
</feature>
<feature type="compositionally biased region" description="Basic and acidic residues" evidence="6">
    <location>
        <begin position="363"/>
        <end position="372"/>
    </location>
</feature>
<protein>
    <recommendedName>
        <fullName evidence="7">Velvet domain-containing protein</fullName>
    </recommendedName>
</protein>
<feature type="compositionally biased region" description="Low complexity" evidence="6">
    <location>
        <begin position="297"/>
        <end position="316"/>
    </location>
</feature>
<dbReference type="InParanoid" id="A0A4Q1BL91"/>
<dbReference type="PROSITE" id="PS51821">
    <property type="entry name" value="VELVET"/>
    <property type="match status" value="1"/>
</dbReference>
<feature type="region of interest" description="Disordered" evidence="6">
    <location>
        <begin position="493"/>
        <end position="562"/>
    </location>
</feature>
<dbReference type="Pfam" id="PF11754">
    <property type="entry name" value="Velvet"/>
    <property type="match status" value="2"/>
</dbReference>
<dbReference type="GO" id="GO:0030435">
    <property type="term" value="P:sporulation resulting in formation of a cellular spore"/>
    <property type="evidence" value="ECO:0007669"/>
    <property type="project" value="UniProtKB-KW"/>
</dbReference>
<dbReference type="AlphaFoldDB" id="A0A4Q1BL91"/>
<evidence type="ECO:0000313" key="8">
    <source>
        <dbReference type="EMBL" id="RXK38496.1"/>
    </source>
</evidence>
<reference evidence="8 9" key="1">
    <citation type="submission" date="2016-06" db="EMBL/GenBank/DDBJ databases">
        <title>Evolution of pathogenesis and genome organization in the Tremellales.</title>
        <authorList>
            <person name="Cuomo C."/>
            <person name="Litvintseva A."/>
            <person name="Heitman J."/>
            <person name="Chen Y."/>
            <person name="Sun S."/>
            <person name="Springer D."/>
            <person name="Dromer F."/>
            <person name="Young S."/>
            <person name="Zeng Q."/>
            <person name="Chapman S."/>
            <person name="Gujja S."/>
            <person name="Saif S."/>
            <person name="Birren B."/>
        </authorList>
    </citation>
    <scope>NUCLEOTIDE SEQUENCE [LARGE SCALE GENOMIC DNA]</scope>
    <source>
        <strain evidence="8 9">ATCC 28783</strain>
    </source>
</reference>
<evidence type="ECO:0000256" key="4">
    <source>
        <dbReference type="ARBA" id="ARBA00023163"/>
    </source>
</evidence>
<accession>A0A4Q1BL91</accession>
<dbReference type="InterPro" id="IPR038491">
    <property type="entry name" value="Velvet_dom_sf"/>
</dbReference>
<evidence type="ECO:0000256" key="6">
    <source>
        <dbReference type="SAM" id="MobiDB-lite"/>
    </source>
</evidence>
<evidence type="ECO:0000256" key="3">
    <source>
        <dbReference type="ARBA" id="ARBA00023015"/>
    </source>
</evidence>
<dbReference type="PANTHER" id="PTHR33572">
    <property type="entry name" value="SPORE DEVELOPMENT REGULATOR VOSA"/>
    <property type="match status" value="1"/>
</dbReference>
<keyword evidence="3" id="KW-0805">Transcription regulation</keyword>
<dbReference type="InterPro" id="IPR037525">
    <property type="entry name" value="Velvet_dom"/>
</dbReference>
<evidence type="ECO:0000313" key="9">
    <source>
        <dbReference type="Proteomes" id="UP000289152"/>
    </source>
</evidence>
<keyword evidence="5" id="KW-0539">Nucleus</keyword>
<evidence type="ECO:0000256" key="5">
    <source>
        <dbReference type="ARBA" id="ARBA00023242"/>
    </source>
</evidence>
<feature type="compositionally biased region" description="Low complexity" evidence="6">
    <location>
        <begin position="527"/>
        <end position="539"/>
    </location>
</feature>
<dbReference type="Proteomes" id="UP000289152">
    <property type="component" value="Unassembled WGS sequence"/>
</dbReference>
<comment type="caution">
    <text evidence="8">The sequence shown here is derived from an EMBL/GenBank/DDBJ whole genome shotgun (WGS) entry which is preliminary data.</text>
</comment>
<feature type="region of interest" description="Disordered" evidence="6">
    <location>
        <begin position="262"/>
        <end position="327"/>
    </location>
</feature>
<organism evidence="8 9">
    <name type="scientific">Tremella mesenterica</name>
    <name type="common">Jelly fungus</name>
    <dbReference type="NCBI Taxonomy" id="5217"/>
    <lineage>
        <taxon>Eukaryota</taxon>
        <taxon>Fungi</taxon>
        <taxon>Dikarya</taxon>
        <taxon>Basidiomycota</taxon>
        <taxon>Agaricomycotina</taxon>
        <taxon>Tremellomycetes</taxon>
        <taxon>Tremellales</taxon>
        <taxon>Tremellaceae</taxon>
        <taxon>Tremella</taxon>
    </lineage>
</organism>
<dbReference type="EMBL" id="SDIL01000047">
    <property type="protein sequence ID" value="RXK38496.1"/>
    <property type="molecule type" value="Genomic_DNA"/>
</dbReference>
<proteinExistence type="predicted"/>
<feature type="compositionally biased region" description="Low complexity" evidence="6">
    <location>
        <begin position="349"/>
        <end position="359"/>
    </location>
</feature>
<feature type="domain" description="Velvet" evidence="7">
    <location>
        <begin position="36"/>
        <end position="263"/>
    </location>
</feature>
<keyword evidence="9" id="KW-1185">Reference proteome</keyword>
<gene>
    <name evidence="8" type="ORF">M231_04262</name>
</gene>
<dbReference type="GO" id="GO:0005634">
    <property type="term" value="C:nucleus"/>
    <property type="evidence" value="ECO:0007669"/>
    <property type="project" value="UniProtKB-SubCell"/>
</dbReference>
<keyword evidence="4" id="KW-0804">Transcription</keyword>
<dbReference type="PANTHER" id="PTHR33572:SF18">
    <property type="entry name" value="SPORE DEVELOPMENT REGULATOR VOSA"/>
    <property type="match status" value="1"/>
</dbReference>
<evidence type="ECO:0000259" key="7">
    <source>
        <dbReference type="PROSITE" id="PS51821"/>
    </source>
</evidence>
<dbReference type="InterPro" id="IPR021740">
    <property type="entry name" value="Velvet"/>
</dbReference>
<evidence type="ECO:0000256" key="2">
    <source>
        <dbReference type="ARBA" id="ARBA00022969"/>
    </source>
</evidence>
<dbReference type="Gene3D" id="2.60.40.3960">
    <property type="entry name" value="Velvet domain"/>
    <property type="match status" value="1"/>
</dbReference>
<comment type="subcellular location">
    <subcellularLocation>
        <location evidence="1">Nucleus</location>
    </subcellularLocation>
</comment>
<feature type="compositionally biased region" description="Polar residues" evidence="6">
    <location>
        <begin position="279"/>
        <end position="290"/>
    </location>
</feature>
<name>A0A4Q1BL91_TREME</name>
<sequence>MDAVLLPVMGDRPVSRQELGYRSLIGGDTRKREMKNKKNSAGYVMRIWQQPERARLCSYKEVNETIDRRPVDPPPVVILEGYPESGNQNDIYDSTSLFIRASIVQATPIADERDPSIPFFPPVKTPTGADATAGESIQNPQKVKGLDGRPAAVCIFAKLSVRVPGVFRLKFTLFETSELVSPTDSKTGPRPSPYMYNNSALAPLEVLSHVNIDQPGQMQGISQVACCVSDTFEVFSPKLFKGMRESTPLTRHLAAQGLKVKLRTDTTVGRRSESRRQGKSQAQVPISSRALSEERSPSQSSSNHPHSPVSQQAHQPALPPPPAVGVRHSRSLVWRPSLNLGQEEGLRLSSFATRSPSSSPLDVGRKVRRTGDDGTISSSRIGLSFVKVTAPSLDLSEFSLSTPTDRRPPPVPLAQSASYIHSPSLEASSSYSSWYSTSRTSSSFSDRSISHSTLPRMRRESIYGHDGIPRLPLPSENFIPSGVSALLGSHRMTERPVARGTGSGSGSGSGSGYGVEIGGGAGGQIGGQAPASAPSSSTAFGFDRTSPPIMLAPIRRKPSSEG</sequence>
<keyword evidence="2" id="KW-0749">Sporulation</keyword>
<evidence type="ECO:0000256" key="1">
    <source>
        <dbReference type="ARBA" id="ARBA00004123"/>
    </source>
</evidence>
<feature type="region of interest" description="Disordered" evidence="6">
    <location>
        <begin position="349"/>
        <end position="373"/>
    </location>
</feature>
<feature type="compositionally biased region" description="Basic and acidic residues" evidence="6">
    <location>
        <begin position="262"/>
        <end position="276"/>
    </location>
</feature>